<dbReference type="PANTHER" id="PTHR22726:SF1">
    <property type="entry name" value="METALLOENDOPEPTIDASE OMA1, MITOCHONDRIAL"/>
    <property type="match status" value="1"/>
</dbReference>
<evidence type="ECO:0000256" key="2">
    <source>
        <dbReference type="ARBA" id="ARBA00022723"/>
    </source>
</evidence>
<evidence type="ECO:0000256" key="6">
    <source>
        <dbReference type="RuleBase" id="RU003983"/>
    </source>
</evidence>
<dbReference type="PROSITE" id="PS51318">
    <property type="entry name" value="TAT"/>
    <property type="match status" value="1"/>
</dbReference>
<dbReference type="EC" id="3.4.24.-" evidence="10"/>
<keyword evidence="7" id="KW-1133">Transmembrane helix</keyword>
<dbReference type="CDD" id="cd07324">
    <property type="entry name" value="M48C_Oma1-like"/>
    <property type="match status" value="1"/>
</dbReference>
<reference evidence="10 11" key="1">
    <citation type="submission" date="2022-03" db="EMBL/GenBank/DDBJ databases">
        <authorList>
            <person name="Jo J.-H."/>
            <person name="Im W.-T."/>
        </authorList>
    </citation>
    <scope>NUCLEOTIDE SEQUENCE [LARGE SCALE GENOMIC DNA]</scope>
    <source>
        <strain evidence="10 11">SM33</strain>
    </source>
</reference>
<keyword evidence="7" id="KW-0472">Membrane</keyword>
<dbReference type="Pfam" id="PF01435">
    <property type="entry name" value="Peptidase_M48"/>
    <property type="match status" value="1"/>
</dbReference>
<dbReference type="InterPro" id="IPR006311">
    <property type="entry name" value="TAT_signal"/>
</dbReference>
<comment type="similarity">
    <text evidence="6">Belongs to the peptidase M48 family.</text>
</comment>
<name>A0ABS9VJY2_9SPHN</name>
<proteinExistence type="inferred from homology"/>
<dbReference type="GO" id="GO:0008237">
    <property type="term" value="F:metallopeptidase activity"/>
    <property type="evidence" value="ECO:0007669"/>
    <property type="project" value="UniProtKB-KW"/>
</dbReference>
<keyword evidence="8" id="KW-0732">Signal</keyword>
<evidence type="ECO:0000313" key="10">
    <source>
        <dbReference type="EMBL" id="MCH8615298.1"/>
    </source>
</evidence>
<keyword evidence="11" id="KW-1185">Reference proteome</keyword>
<evidence type="ECO:0000256" key="3">
    <source>
        <dbReference type="ARBA" id="ARBA00022801"/>
    </source>
</evidence>
<dbReference type="InterPro" id="IPR001915">
    <property type="entry name" value="Peptidase_M48"/>
</dbReference>
<evidence type="ECO:0000256" key="4">
    <source>
        <dbReference type="ARBA" id="ARBA00022833"/>
    </source>
</evidence>
<keyword evidence="3 6" id="KW-0378">Hydrolase</keyword>
<keyword evidence="2" id="KW-0479">Metal-binding</keyword>
<feature type="transmembrane region" description="Helical" evidence="7">
    <location>
        <begin position="162"/>
        <end position="182"/>
    </location>
</feature>
<dbReference type="EMBL" id="JAKZHW010000001">
    <property type="protein sequence ID" value="MCH8615298.1"/>
    <property type="molecule type" value="Genomic_DNA"/>
</dbReference>
<protein>
    <submittedName>
        <fullName evidence="10">M48 family metalloprotease</fullName>
        <ecNumber evidence="10">3.4.24.-</ecNumber>
    </submittedName>
</protein>
<dbReference type="InterPro" id="IPR011990">
    <property type="entry name" value="TPR-like_helical_dom_sf"/>
</dbReference>
<evidence type="ECO:0000259" key="9">
    <source>
        <dbReference type="Pfam" id="PF01435"/>
    </source>
</evidence>
<dbReference type="Proteomes" id="UP001203058">
    <property type="component" value="Unassembled WGS sequence"/>
</dbReference>
<evidence type="ECO:0000313" key="11">
    <source>
        <dbReference type="Proteomes" id="UP001203058"/>
    </source>
</evidence>
<keyword evidence="1 6" id="KW-0645">Protease</keyword>
<evidence type="ECO:0000256" key="8">
    <source>
        <dbReference type="SAM" id="SignalP"/>
    </source>
</evidence>
<keyword evidence="7" id="KW-0812">Transmembrane</keyword>
<evidence type="ECO:0000256" key="7">
    <source>
        <dbReference type="SAM" id="Phobius"/>
    </source>
</evidence>
<evidence type="ECO:0000256" key="5">
    <source>
        <dbReference type="ARBA" id="ARBA00023049"/>
    </source>
</evidence>
<keyword evidence="5 6" id="KW-0482">Metalloprotease</keyword>
<feature type="transmembrane region" description="Helical" evidence="7">
    <location>
        <begin position="107"/>
        <end position="125"/>
    </location>
</feature>
<dbReference type="PANTHER" id="PTHR22726">
    <property type="entry name" value="METALLOENDOPEPTIDASE OMA1"/>
    <property type="match status" value="1"/>
</dbReference>
<evidence type="ECO:0000256" key="1">
    <source>
        <dbReference type="ARBA" id="ARBA00022670"/>
    </source>
</evidence>
<dbReference type="Gene3D" id="3.30.2010.10">
    <property type="entry name" value="Metalloproteases ('zincins'), catalytic domain"/>
    <property type="match status" value="1"/>
</dbReference>
<feature type="domain" description="Peptidase M48" evidence="9">
    <location>
        <begin position="82"/>
        <end position="267"/>
    </location>
</feature>
<feature type="signal peptide" evidence="8">
    <location>
        <begin position="1"/>
        <end position="20"/>
    </location>
</feature>
<dbReference type="SUPFAM" id="SSF48452">
    <property type="entry name" value="TPR-like"/>
    <property type="match status" value="1"/>
</dbReference>
<sequence>MCARCDISRRSLLLGGGALAASLTTGIAQARIRPADMAPLIGPHFQPTDTDEQGLWQLMERAEEEISGSNLLIKDPQLVGYLQDIIGHVGGPAAKDMRIYLAHVPDFNAMMFPSGFAVVFSGLLLRMRNEAQLAGVVAHESGHFLRRHMIRSWRDMKRKSDIFAIGAMAAGVAGAGAGVYMGDYIQLAQLATILSLFRYSREMEAEADAMGARLIAEAGYQPMEMANVWQQLIGEENASAAYRRKHRRRPDLFDTHPSEDARFADLRISAAEVTVPGRAYETGRDRYIRTIGPIREMLLEDQVKLNDPGASQYLLNTLALDGWNGLLRYYEGEVWRLRNRAGDDARAAQSYAVAVAYPDAPADAWRWHGLSLIKEGRSGEGKAALGKYLQLKPTAPDAPFIRQMIG</sequence>
<organism evidence="10 11">
    <name type="scientific">Sphingomonas telluris</name>
    <dbReference type="NCBI Taxonomy" id="2907998"/>
    <lineage>
        <taxon>Bacteria</taxon>
        <taxon>Pseudomonadati</taxon>
        <taxon>Pseudomonadota</taxon>
        <taxon>Alphaproteobacteria</taxon>
        <taxon>Sphingomonadales</taxon>
        <taxon>Sphingomonadaceae</taxon>
        <taxon>Sphingomonas</taxon>
    </lineage>
</organism>
<dbReference type="RefSeq" id="WP_241446040.1">
    <property type="nucleotide sequence ID" value="NZ_JAKZHW010000001.1"/>
</dbReference>
<accession>A0ABS9VJY2</accession>
<gene>
    <name evidence="10" type="ORF">LZ016_04155</name>
</gene>
<feature type="chain" id="PRO_5045405024" evidence="8">
    <location>
        <begin position="21"/>
        <end position="406"/>
    </location>
</feature>
<dbReference type="InterPro" id="IPR051156">
    <property type="entry name" value="Mito/Outer_Membr_Metalloprot"/>
</dbReference>
<comment type="cofactor">
    <cofactor evidence="6">
        <name>Zn(2+)</name>
        <dbReference type="ChEBI" id="CHEBI:29105"/>
    </cofactor>
    <text evidence="6">Binds 1 zinc ion per subunit.</text>
</comment>
<keyword evidence="4 6" id="KW-0862">Zinc</keyword>
<comment type="caution">
    <text evidence="10">The sequence shown here is derived from an EMBL/GenBank/DDBJ whole genome shotgun (WGS) entry which is preliminary data.</text>
</comment>